<gene>
    <name evidence="1" type="ORF">AVEN_78386_1</name>
</gene>
<dbReference type="AlphaFoldDB" id="A0A4Y2U7E0"/>
<dbReference type="OrthoDB" id="413361at2759"/>
<protein>
    <submittedName>
        <fullName evidence="1">Uncharacterized protein</fullName>
    </submittedName>
</protein>
<organism evidence="1 2">
    <name type="scientific">Araneus ventricosus</name>
    <name type="common">Orbweaver spider</name>
    <name type="synonym">Epeira ventricosa</name>
    <dbReference type="NCBI Taxonomy" id="182803"/>
    <lineage>
        <taxon>Eukaryota</taxon>
        <taxon>Metazoa</taxon>
        <taxon>Ecdysozoa</taxon>
        <taxon>Arthropoda</taxon>
        <taxon>Chelicerata</taxon>
        <taxon>Arachnida</taxon>
        <taxon>Araneae</taxon>
        <taxon>Araneomorphae</taxon>
        <taxon>Entelegynae</taxon>
        <taxon>Araneoidea</taxon>
        <taxon>Araneidae</taxon>
        <taxon>Araneus</taxon>
    </lineage>
</organism>
<sequence>MATLVCWNNYIINPFTLIIYCEITRVGGAAPRGCAHAQTLLKRVPEGRVILCVISRDMWIKLEEIYQSEGPAREATLFKMPDTGDVPDHLRKFFDIVDKLSEMEINQWEWPPLNFLAYCSKICHFPSLCVDKKKSNLLQSRMQRIAEGFSLQIIVIVKYLSEESY</sequence>
<proteinExistence type="predicted"/>
<name>A0A4Y2U7E0_ARAVE</name>
<accession>A0A4Y2U7E0</accession>
<dbReference type="EMBL" id="BGPR01033853">
    <property type="protein sequence ID" value="GBO07954.1"/>
    <property type="molecule type" value="Genomic_DNA"/>
</dbReference>
<reference evidence="1 2" key="1">
    <citation type="journal article" date="2019" name="Sci. Rep.">
        <title>Orb-weaving spider Araneus ventricosus genome elucidates the spidroin gene catalogue.</title>
        <authorList>
            <person name="Kono N."/>
            <person name="Nakamura H."/>
            <person name="Ohtoshi R."/>
            <person name="Moran D.A.P."/>
            <person name="Shinohara A."/>
            <person name="Yoshida Y."/>
            <person name="Fujiwara M."/>
            <person name="Mori M."/>
            <person name="Tomita M."/>
            <person name="Arakawa K."/>
        </authorList>
    </citation>
    <scope>NUCLEOTIDE SEQUENCE [LARGE SCALE GENOMIC DNA]</scope>
</reference>
<dbReference type="Pfam" id="PF14223">
    <property type="entry name" value="Retrotran_gag_2"/>
    <property type="match status" value="1"/>
</dbReference>
<evidence type="ECO:0000313" key="1">
    <source>
        <dbReference type="EMBL" id="GBO07954.1"/>
    </source>
</evidence>
<dbReference type="Proteomes" id="UP000499080">
    <property type="component" value="Unassembled WGS sequence"/>
</dbReference>
<evidence type="ECO:0000313" key="2">
    <source>
        <dbReference type="Proteomes" id="UP000499080"/>
    </source>
</evidence>
<comment type="caution">
    <text evidence="1">The sequence shown here is derived from an EMBL/GenBank/DDBJ whole genome shotgun (WGS) entry which is preliminary data.</text>
</comment>
<keyword evidence="2" id="KW-1185">Reference proteome</keyword>